<evidence type="ECO:0000313" key="1">
    <source>
        <dbReference type="EMBL" id="EEN79883.1"/>
    </source>
</evidence>
<reference evidence="1" key="1">
    <citation type="submission" date="2009-01" db="EMBL/GenBank/DDBJ databases">
        <authorList>
            <person name="Qin X."/>
            <person name="Bachman B."/>
            <person name="Battles P."/>
            <person name="Bell A."/>
            <person name="Bess C."/>
            <person name="Bickham C."/>
            <person name="Chaboub L."/>
            <person name="Chen D."/>
            <person name="Coyle M."/>
            <person name="Deiros D.R."/>
            <person name="Dinh H."/>
            <person name="Forbes L."/>
            <person name="Fowler G."/>
            <person name="Francisco L."/>
            <person name="Fu Q."/>
            <person name="Gubbala S."/>
            <person name="Hale W."/>
            <person name="Han Y."/>
            <person name="Hemphill L."/>
            <person name="Highlander S.K."/>
            <person name="Hirani K."/>
            <person name="Hogues M."/>
            <person name="Jackson L."/>
            <person name="Jakkamsetti A."/>
            <person name="Javaid M."/>
            <person name="Jiang H."/>
            <person name="Korchina V."/>
            <person name="Kovar C."/>
            <person name="Lara F."/>
            <person name="Lee S."/>
            <person name="Mata R."/>
            <person name="Mathew T."/>
            <person name="Moen C."/>
            <person name="Morales K."/>
            <person name="Munidasa M."/>
            <person name="Nazareth L."/>
            <person name="Ngo R."/>
            <person name="Nguyen L."/>
            <person name="Okwuonu G."/>
            <person name="Ongeri F."/>
            <person name="Patil S."/>
            <person name="Petrosino J."/>
            <person name="Pham C."/>
            <person name="Pham P."/>
            <person name="Pu L.-L."/>
            <person name="Puazo M."/>
            <person name="Raj R."/>
            <person name="Reid J."/>
            <person name="Rouhana J."/>
            <person name="Saada N."/>
            <person name="Shang Y."/>
            <person name="Simmons D."/>
            <person name="Thornton R."/>
            <person name="Warren J."/>
            <person name="Weissenberger G."/>
            <person name="Zhang J."/>
            <person name="Zhang L."/>
            <person name="Zhou C."/>
            <person name="Zhu D."/>
            <person name="Muzny D."/>
            <person name="Worley K."/>
            <person name="Gibbs R."/>
        </authorList>
    </citation>
    <scope>NUCLEOTIDE SEQUENCE [LARGE SCALE GENOMIC DNA]</scope>
    <source>
        <strain evidence="1">LMS2-1</strain>
    </source>
</reference>
<accession>C2JYH6</accession>
<evidence type="ECO:0000313" key="2">
    <source>
        <dbReference type="Proteomes" id="UP000004525"/>
    </source>
</evidence>
<gene>
    <name evidence="1" type="ORF">HMPREF0539_1961</name>
</gene>
<proteinExistence type="predicted"/>
<name>C2JYH6_LACRM</name>
<sequence>MIIIYNLTVPFHARIFKPKLPRITCDSYPHKSKMLLVSLPSFQTAD</sequence>
<protein>
    <submittedName>
        <fullName evidence="1">Uncharacterized protein</fullName>
    </submittedName>
</protein>
<keyword evidence="2" id="KW-1185">Reference proteome</keyword>
<dbReference type="EMBL" id="ACIZ01000089">
    <property type="protein sequence ID" value="EEN79883.1"/>
    <property type="molecule type" value="Genomic_DNA"/>
</dbReference>
<dbReference type="Proteomes" id="UP000004525">
    <property type="component" value="Unassembled WGS sequence"/>
</dbReference>
<dbReference type="AlphaFoldDB" id="C2JYH6"/>
<dbReference type="HOGENOM" id="CLU_3185212_0_0_9"/>
<organism evidence="1 2">
    <name type="scientific">Lacticaseibacillus rhamnosus (strain LMS2-1)</name>
    <dbReference type="NCBI Taxonomy" id="525361"/>
    <lineage>
        <taxon>Bacteria</taxon>
        <taxon>Bacillati</taxon>
        <taxon>Bacillota</taxon>
        <taxon>Bacilli</taxon>
        <taxon>Lactobacillales</taxon>
        <taxon>Lactobacillaceae</taxon>
        <taxon>Lacticaseibacillus</taxon>
    </lineage>
</organism>
<comment type="caution">
    <text evidence="1">The sequence shown here is derived from an EMBL/GenBank/DDBJ whole genome shotgun (WGS) entry which is preliminary data.</text>
</comment>